<sequence length="203" mass="22052">MRAHKIAQPTGLNIGDLGRRFRVTFKLSDCEGEGDGVGSRLPTTGARSTLAFRAGQASDLCSAATTSGHGEYTNYILVILVVKPPYKIPRGEERDDDVVTFVLDAWCRSVRSIENFLQNKPPVDIAAPPLAQEPPPASGLRHVPPPLTPQARHCHAYDVRGLLHQLAHLPPQAPYEARSTPNFRLCLMAMVSPSDLVVISSVV</sequence>
<gene>
    <name evidence="1" type="ORF">RHSIM_Rhsim11G0042800</name>
</gene>
<name>A0A834G7Y3_RHOSS</name>
<dbReference type="OrthoDB" id="10549545at2759"/>
<keyword evidence="2" id="KW-1185">Reference proteome</keyword>
<evidence type="ECO:0000313" key="2">
    <source>
        <dbReference type="Proteomes" id="UP000626092"/>
    </source>
</evidence>
<proteinExistence type="predicted"/>
<evidence type="ECO:0000313" key="1">
    <source>
        <dbReference type="EMBL" id="KAF7127548.1"/>
    </source>
</evidence>
<protein>
    <submittedName>
        <fullName evidence="1">Uncharacterized protein</fullName>
    </submittedName>
</protein>
<reference evidence="1" key="1">
    <citation type="submission" date="2019-11" db="EMBL/GenBank/DDBJ databases">
        <authorList>
            <person name="Liu Y."/>
            <person name="Hou J."/>
            <person name="Li T.-Q."/>
            <person name="Guan C.-H."/>
            <person name="Wu X."/>
            <person name="Wu H.-Z."/>
            <person name="Ling F."/>
            <person name="Zhang R."/>
            <person name="Shi X.-G."/>
            <person name="Ren J.-P."/>
            <person name="Chen E.-F."/>
            <person name="Sun J.-M."/>
        </authorList>
    </citation>
    <scope>NUCLEOTIDE SEQUENCE</scope>
    <source>
        <strain evidence="1">Adult_tree_wgs_1</strain>
        <tissue evidence="1">Leaves</tissue>
    </source>
</reference>
<accession>A0A834G7Y3</accession>
<dbReference type="EMBL" id="WJXA01000011">
    <property type="protein sequence ID" value="KAF7127548.1"/>
    <property type="molecule type" value="Genomic_DNA"/>
</dbReference>
<dbReference type="AlphaFoldDB" id="A0A834G7Y3"/>
<comment type="caution">
    <text evidence="1">The sequence shown here is derived from an EMBL/GenBank/DDBJ whole genome shotgun (WGS) entry which is preliminary data.</text>
</comment>
<dbReference type="Proteomes" id="UP000626092">
    <property type="component" value="Unassembled WGS sequence"/>
</dbReference>
<organism evidence="1 2">
    <name type="scientific">Rhododendron simsii</name>
    <name type="common">Sims's rhododendron</name>
    <dbReference type="NCBI Taxonomy" id="118357"/>
    <lineage>
        <taxon>Eukaryota</taxon>
        <taxon>Viridiplantae</taxon>
        <taxon>Streptophyta</taxon>
        <taxon>Embryophyta</taxon>
        <taxon>Tracheophyta</taxon>
        <taxon>Spermatophyta</taxon>
        <taxon>Magnoliopsida</taxon>
        <taxon>eudicotyledons</taxon>
        <taxon>Gunneridae</taxon>
        <taxon>Pentapetalae</taxon>
        <taxon>asterids</taxon>
        <taxon>Ericales</taxon>
        <taxon>Ericaceae</taxon>
        <taxon>Ericoideae</taxon>
        <taxon>Rhodoreae</taxon>
        <taxon>Rhododendron</taxon>
    </lineage>
</organism>